<dbReference type="InterPro" id="IPR020084">
    <property type="entry name" value="NUDIX_hydrolase_CS"/>
</dbReference>
<evidence type="ECO:0000256" key="2">
    <source>
        <dbReference type="ARBA" id="ARBA00005582"/>
    </source>
</evidence>
<dbReference type="CDD" id="cd18886">
    <property type="entry name" value="NUDIX_MutT_Nudt1"/>
    <property type="match status" value="1"/>
</dbReference>
<evidence type="ECO:0000259" key="6">
    <source>
        <dbReference type="PROSITE" id="PS51462"/>
    </source>
</evidence>
<sequence>MIVLRHEKQFLLLKRGKEPNKGKYVPVGGKLDPFEDPYSAAVRETREETGIDVEHLQYAGVLIESSPTAYNWQCNIYVADIPYQEVPYCDEGELSWIPYEQIPDLPTPPTDWIIYQYLMRGQVFAFNAILDEQLNLLSMDDEIRGERVWPISS</sequence>
<dbReference type="Pfam" id="PF00293">
    <property type="entry name" value="NUDIX"/>
    <property type="match status" value="1"/>
</dbReference>
<feature type="domain" description="Nudix hydrolase" evidence="6">
    <location>
        <begin position="1"/>
        <end position="120"/>
    </location>
</feature>
<dbReference type="AlphaFoldDB" id="A0A2D0N8B2"/>
<comment type="similarity">
    <text evidence="2">Belongs to the Nudix hydrolase family.</text>
</comment>
<dbReference type="PANTHER" id="PTHR43758">
    <property type="entry name" value="7,8-DIHYDRO-8-OXOGUANINE TRIPHOSPHATASE"/>
    <property type="match status" value="1"/>
</dbReference>
<protein>
    <submittedName>
        <fullName evidence="7">NUDIX hydrolase</fullName>
    </submittedName>
</protein>
<evidence type="ECO:0000256" key="3">
    <source>
        <dbReference type="ARBA" id="ARBA00022723"/>
    </source>
</evidence>
<keyword evidence="5" id="KW-0460">Magnesium</keyword>
<dbReference type="EMBL" id="PDUD01000025">
    <property type="protein sequence ID" value="PHN04636.1"/>
    <property type="molecule type" value="Genomic_DNA"/>
</dbReference>
<comment type="cofactor">
    <cofactor evidence="1">
        <name>Mg(2+)</name>
        <dbReference type="ChEBI" id="CHEBI:18420"/>
    </cofactor>
</comment>
<dbReference type="SUPFAM" id="SSF55811">
    <property type="entry name" value="Nudix"/>
    <property type="match status" value="1"/>
</dbReference>
<dbReference type="OrthoDB" id="9804563at2"/>
<evidence type="ECO:0000256" key="4">
    <source>
        <dbReference type="ARBA" id="ARBA00022801"/>
    </source>
</evidence>
<reference evidence="7 8" key="1">
    <citation type="submission" date="2017-10" db="EMBL/GenBank/DDBJ databases">
        <title>The draft genome sequence of Lewinella nigricans NBRC 102662.</title>
        <authorList>
            <person name="Wang K."/>
        </authorList>
    </citation>
    <scope>NUCLEOTIDE SEQUENCE [LARGE SCALE GENOMIC DNA]</scope>
    <source>
        <strain evidence="7 8">NBRC 102662</strain>
    </source>
</reference>
<dbReference type="Proteomes" id="UP000223913">
    <property type="component" value="Unassembled WGS sequence"/>
</dbReference>
<organism evidence="7 8">
    <name type="scientific">Flavilitoribacter nigricans (strain ATCC 23147 / DSM 23189 / NBRC 102662 / NCIMB 1420 / SS-2)</name>
    <name type="common">Lewinella nigricans</name>
    <dbReference type="NCBI Taxonomy" id="1122177"/>
    <lineage>
        <taxon>Bacteria</taxon>
        <taxon>Pseudomonadati</taxon>
        <taxon>Bacteroidota</taxon>
        <taxon>Saprospiria</taxon>
        <taxon>Saprospirales</taxon>
        <taxon>Lewinellaceae</taxon>
        <taxon>Flavilitoribacter</taxon>
    </lineage>
</organism>
<dbReference type="InterPro" id="IPR015797">
    <property type="entry name" value="NUDIX_hydrolase-like_dom_sf"/>
</dbReference>
<dbReference type="GO" id="GO:0005737">
    <property type="term" value="C:cytoplasm"/>
    <property type="evidence" value="ECO:0007669"/>
    <property type="project" value="TreeGrafter"/>
</dbReference>
<dbReference type="GO" id="GO:0016818">
    <property type="term" value="F:hydrolase activity, acting on acid anhydrides, in phosphorus-containing anhydrides"/>
    <property type="evidence" value="ECO:0007669"/>
    <property type="project" value="TreeGrafter"/>
</dbReference>
<evidence type="ECO:0000256" key="1">
    <source>
        <dbReference type="ARBA" id="ARBA00001946"/>
    </source>
</evidence>
<dbReference type="Gene3D" id="3.90.79.10">
    <property type="entry name" value="Nucleoside Triphosphate Pyrophosphohydrolase"/>
    <property type="match status" value="1"/>
</dbReference>
<keyword evidence="3" id="KW-0479">Metal-binding</keyword>
<comment type="caution">
    <text evidence="7">The sequence shown here is derived from an EMBL/GenBank/DDBJ whole genome shotgun (WGS) entry which is preliminary data.</text>
</comment>
<evidence type="ECO:0000313" key="8">
    <source>
        <dbReference type="Proteomes" id="UP000223913"/>
    </source>
</evidence>
<gene>
    <name evidence="7" type="ORF">CRP01_20705</name>
</gene>
<dbReference type="GO" id="GO:0046872">
    <property type="term" value="F:metal ion binding"/>
    <property type="evidence" value="ECO:0007669"/>
    <property type="project" value="UniProtKB-KW"/>
</dbReference>
<evidence type="ECO:0000313" key="7">
    <source>
        <dbReference type="EMBL" id="PHN04636.1"/>
    </source>
</evidence>
<accession>A0A2D0N8B2</accession>
<dbReference type="PROSITE" id="PS51462">
    <property type="entry name" value="NUDIX"/>
    <property type="match status" value="1"/>
</dbReference>
<dbReference type="PANTHER" id="PTHR43758:SF2">
    <property type="entry name" value="OXIDIZED PURINE NUCLEOSIDE TRIPHOSPHATE HYDROLASE"/>
    <property type="match status" value="1"/>
</dbReference>
<dbReference type="PROSITE" id="PS00893">
    <property type="entry name" value="NUDIX_BOX"/>
    <property type="match status" value="1"/>
</dbReference>
<dbReference type="InterPro" id="IPR000086">
    <property type="entry name" value="NUDIX_hydrolase_dom"/>
</dbReference>
<name>A0A2D0N8B2_FLAN2</name>
<keyword evidence="4 7" id="KW-0378">Hydrolase</keyword>
<keyword evidence="8" id="KW-1185">Reference proteome</keyword>
<proteinExistence type="inferred from homology"/>
<evidence type="ECO:0000256" key="5">
    <source>
        <dbReference type="ARBA" id="ARBA00022842"/>
    </source>
</evidence>